<protein>
    <submittedName>
        <fullName evidence="9">NAD(P)/FAD-dependent oxidoreductase</fullName>
    </submittedName>
</protein>
<dbReference type="Proteomes" id="UP000307790">
    <property type="component" value="Unassembled WGS sequence"/>
</dbReference>
<keyword evidence="4" id="KW-0521">NADP</keyword>
<dbReference type="OrthoDB" id="9774675at2"/>
<evidence type="ECO:0000256" key="7">
    <source>
        <dbReference type="SAM" id="Phobius"/>
    </source>
</evidence>
<reference evidence="9 10" key="1">
    <citation type="submission" date="2019-05" db="EMBL/GenBank/DDBJ databases">
        <title>Genome sequences of Thalassotalea litorea 1K03283.</title>
        <authorList>
            <person name="Zhang D."/>
        </authorList>
    </citation>
    <scope>NUCLEOTIDE SEQUENCE [LARGE SCALE GENOMIC DNA]</scope>
    <source>
        <strain evidence="9 10">MCCC 1K03283</strain>
    </source>
</reference>
<dbReference type="SUPFAM" id="SSF51905">
    <property type="entry name" value="FAD/NAD(P)-binding domain"/>
    <property type="match status" value="1"/>
</dbReference>
<feature type="domain" description="Amine oxidase" evidence="8">
    <location>
        <begin position="57"/>
        <end position="545"/>
    </location>
</feature>
<keyword evidence="10" id="KW-1185">Reference proteome</keyword>
<feature type="region of interest" description="Disordered" evidence="6">
    <location>
        <begin position="1"/>
        <end position="36"/>
    </location>
</feature>
<dbReference type="InterPro" id="IPR002937">
    <property type="entry name" value="Amino_oxidase"/>
</dbReference>
<dbReference type="EMBL" id="VCBC01000003">
    <property type="protein sequence ID" value="TLU67148.1"/>
    <property type="molecule type" value="Genomic_DNA"/>
</dbReference>
<keyword evidence="2" id="KW-0732">Signal</keyword>
<dbReference type="PANTHER" id="PTHR46091">
    <property type="entry name" value="BLR7054 PROTEIN"/>
    <property type="match status" value="1"/>
</dbReference>
<dbReference type="InterPro" id="IPR036188">
    <property type="entry name" value="FAD/NAD-bd_sf"/>
</dbReference>
<feature type="compositionally biased region" description="Basic residues" evidence="6">
    <location>
        <begin position="27"/>
        <end position="36"/>
    </location>
</feature>
<dbReference type="Pfam" id="PF01593">
    <property type="entry name" value="Amino_oxidase"/>
    <property type="match status" value="1"/>
</dbReference>
<name>A0A5R9IZ06_9GAMM</name>
<evidence type="ECO:0000256" key="2">
    <source>
        <dbReference type="ARBA" id="ARBA00022729"/>
    </source>
</evidence>
<keyword evidence="3" id="KW-0274">FAD</keyword>
<dbReference type="GO" id="GO:0016491">
    <property type="term" value="F:oxidoreductase activity"/>
    <property type="evidence" value="ECO:0007669"/>
    <property type="project" value="InterPro"/>
</dbReference>
<comment type="caution">
    <text evidence="9">The sequence shown here is derived from an EMBL/GenBank/DDBJ whole genome shotgun (WGS) entry which is preliminary data.</text>
</comment>
<sequence>MTAESQTTENTQQQSAAELDEEQNEHRSKKVSVRTGRRLQKKNVKSDYDVIVIGSGIGGLVNAALLSLSGQKVCVLEQHYTAGGFTHAYQRKGYEWDVGVHYIGEVHREHAPLRRIFDVVSENRLKWQAMDAVYDRIFIGDESYDLTAGTENFIESLVAKFPEEKQAIIDYVHLVRDVSYRSNKYFASQAMPKWLAKVYNKVRPKLLRREYFQTTYEVLRSLTDNEQLIGVLTGQWGDYGLPPKQSSFMMHALLVKHYLNGAAYPVGGASSIAREIIPTITQNGGDVFTDAKVEQLLIENNRATGVRLANGMDIKAQQVVSNIGYQNTVRKLLPESVQSQFKLTTQADKLKSSGGSLCLYAGFKGSAKELGLDTTNLWIYPTADHDFTVSEYEKSCGEDNFPIVYISFPSSKDPKWDERFPGKSTVEIVTLSNMEWFKQWQGSEWNKRGEDYEALKEKLSQRLLAVLFKHRPQLKDALDYYELSTPLSTEFYQLNDNGEIYGLEHSLERFKNSSVHTETPIRNFYLTGADVITAGVGGATMGGVITTMRMMGMKKANSIQTLLRGK</sequence>
<feature type="compositionally biased region" description="Low complexity" evidence="6">
    <location>
        <begin position="1"/>
        <end position="17"/>
    </location>
</feature>
<keyword evidence="7" id="KW-0812">Transmembrane</keyword>
<accession>A0A5R9IZ06</accession>
<evidence type="ECO:0000259" key="8">
    <source>
        <dbReference type="Pfam" id="PF01593"/>
    </source>
</evidence>
<evidence type="ECO:0000313" key="9">
    <source>
        <dbReference type="EMBL" id="TLU67148.1"/>
    </source>
</evidence>
<evidence type="ECO:0000256" key="4">
    <source>
        <dbReference type="ARBA" id="ARBA00022857"/>
    </source>
</evidence>
<organism evidence="9 10">
    <name type="scientific">Thalassotalea litorea</name>
    <dbReference type="NCBI Taxonomy" id="2020715"/>
    <lineage>
        <taxon>Bacteria</taxon>
        <taxon>Pseudomonadati</taxon>
        <taxon>Pseudomonadota</taxon>
        <taxon>Gammaproteobacteria</taxon>
        <taxon>Alteromonadales</taxon>
        <taxon>Colwelliaceae</taxon>
        <taxon>Thalassotalea</taxon>
    </lineage>
</organism>
<dbReference type="RefSeq" id="WP_138318429.1">
    <property type="nucleotide sequence ID" value="NZ_VCBC01000003.1"/>
</dbReference>
<keyword evidence="5" id="KW-0520">NAD</keyword>
<feature type="transmembrane region" description="Helical" evidence="7">
    <location>
        <begin position="524"/>
        <end position="545"/>
    </location>
</feature>
<dbReference type="AlphaFoldDB" id="A0A5R9IZ06"/>
<evidence type="ECO:0000256" key="1">
    <source>
        <dbReference type="ARBA" id="ARBA00022630"/>
    </source>
</evidence>
<keyword evidence="7" id="KW-0472">Membrane</keyword>
<dbReference type="PANTHER" id="PTHR46091:SF3">
    <property type="entry name" value="AMINE OXIDASE DOMAIN-CONTAINING PROTEIN"/>
    <property type="match status" value="1"/>
</dbReference>
<evidence type="ECO:0000256" key="6">
    <source>
        <dbReference type="SAM" id="MobiDB-lite"/>
    </source>
</evidence>
<evidence type="ECO:0000313" key="10">
    <source>
        <dbReference type="Proteomes" id="UP000307790"/>
    </source>
</evidence>
<dbReference type="InterPro" id="IPR052206">
    <property type="entry name" value="Retinol_saturase"/>
</dbReference>
<keyword evidence="1" id="KW-0285">Flavoprotein</keyword>
<evidence type="ECO:0000256" key="3">
    <source>
        <dbReference type="ARBA" id="ARBA00022827"/>
    </source>
</evidence>
<proteinExistence type="predicted"/>
<dbReference type="Gene3D" id="3.50.50.60">
    <property type="entry name" value="FAD/NAD(P)-binding domain"/>
    <property type="match status" value="2"/>
</dbReference>
<evidence type="ECO:0000256" key="5">
    <source>
        <dbReference type="ARBA" id="ARBA00023027"/>
    </source>
</evidence>
<gene>
    <name evidence="9" type="ORF">FE810_02360</name>
</gene>
<keyword evidence="7" id="KW-1133">Transmembrane helix</keyword>